<accession>A0A174FTM4</accession>
<evidence type="ECO:0000256" key="5">
    <source>
        <dbReference type="ARBA" id="ARBA00022683"/>
    </source>
</evidence>
<evidence type="ECO:0000256" key="3">
    <source>
        <dbReference type="ARBA" id="ARBA00022475"/>
    </source>
</evidence>
<dbReference type="EMBL" id="QSON01000009">
    <property type="protein sequence ID" value="RGJ01570.1"/>
    <property type="molecule type" value="Genomic_DNA"/>
</dbReference>
<sequence length="264" mass="28325">MVLRAFLAALAYFICYGGNWLFAQSMTERPIVVGFITGLFLGDIKTGIIVGAAVEAIFMGSVNIGGNISAEPAAAATFAVVMATMENISADAALALSVPVGVFSAFLFMIINNVLYNFTAPIIDRLAEKGNDKGLITMNFTMWFIRFFIVALCMFAGLLAGGAAIEATINSIPAVVLTGLNTAGKFLPAVGLSILMKMLWNKQLAIYFFLGFIMVVYLGLPQVAIAALAIILVISVALRDMELHKLQETRTAVTPVDREEDFFA</sequence>
<organism evidence="10 13">
    <name type="scientific">Hungatella hathewayi</name>
    <dbReference type="NCBI Taxonomy" id="154046"/>
    <lineage>
        <taxon>Bacteria</taxon>
        <taxon>Bacillati</taxon>
        <taxon>Bacillota</taxon>
        <taxon>Clostridia</taxon>
        <taxon>Lachnospirales</taxon>
        <taxon>Lachnospiraceae</taxon>
        <taxon>Hungatella</taxon>
    </lineage>
</organism>
<dbReference type="EMBL" id="QSSQ01000004">
    <property type="protein sequence ID" value="RGM07013.1"/>
    <property type="molecule type" value="Genomic_DNA"/>
</dbReference>
<reference evidence="14 15" key="2">
    <citation type="submission" date="2018-08" db="EMBL/GenBank/DDBJ databases">
        <title>A genome reference for cultivated species of the human gut microbiota.</title>
        <authorList>
            <person name="Zou Y."/>
            <person name="Xue W."/>
            <person name="Luo G."/>
        </authorList>
    </citation>
    <scope>NUCLEOTIDE SEQUENCE [LARGE SCALE GENOMIC DNA]</scope>
    <source>
        <strain evidence="12 14">TF05-11AC</strain>
        <strain evidence="11 15">TM09-12</strain>
    </source>
</reference>
<evidence type="ECO:0000313" key="14">
    <source>
        <dbReference type="Proteomes" id="UP000261257"/>
    </source>
</evidence>
<protein>
    <submittedName>
        <fullName evidence="10">PIS system, IIC component</fullName>
    </submittedName>
    <submittedName>
        <fullName evidence="11">PTS sugar transporter subunit IIC</fullName>
    </submittedName>
</protein>
<dbReference type="PANTHER" id="PTHR32502:SF8">
    <property type="entry name" value="N-ACETYLGALACTOSAMINE PERMEASE IIC COMPONENT 1"/>
    <property type="match status" value="1"/>
</dbReference>
<dbReference type="EMBL" id="CYZE01000007">
    <property type="protein sequence ID" value="CUO51455.1"/>
    <property type="molecule type" value="Genomic_DNA"/>
</dbReference>
<dbReference type="RefSeq" id="WP_055656433.1">
    <property type="nucleotide sequence ID" value="NZ_CABIXC010000007.1"/>
</dbReference>
<keyword evidence="5" id="KW-0598">Phosphotransferase system</keyword>
<keyword evidence="8 9" id="KW-0472">Membrane</keyword>
<evidence type="ECO:0000256" key="7">
    <source>
        <dbReference type="ARBA" id="ARBA00022989"/>
    </source>
</evidence>
<proteinExistence type="predicted"/>
<evidence type="ECO:0000313" key="12">
    <source>
        <dbReference type="EMBL" id="RGM07013.1"/>
    </source>
</evidence>
<dbReference type="PANTHER" id="PTHR32502">
    <property type="entry name" value="N-ACETYLGALACTOSAMINE PERMEASE II COMPONENT-RELATED"/>
    <property type="match status" value="1"/>
</dbReference>
<keyword evidence="3" id="KW-1003">Cell membrane</keyword>
<name>A0A174FTM4_9FIRM</name>
<comment type="subcellular location">
    <subcellularLocation>
        <location evidence="1">Cell membrane</location>
        <topology evidence="1">Multi-pass membrane protein</topology>
    </subcellularLocation>
</comment>
<dbReference type="Proteomes" id="UP000095651">
    <property type="component" value="Unassembled WGS sequence"/>
</dbReference>
<dbReference type="GO" id="GO:0009401">
    <property type="term" value="P:phosphoenolpyruvate-dependent sugar phosphotransferase system"/>
    <property type="evidence" value="ECO:0007669"/>
    <property type="project" value="UniProtKB-KW"/>
</dbReference>
<evidence type="ECO:0000313" key="13">
    <source>
        <dbReference type="Proteomes" id="UP000095651"/>
    </source>
</evidence>
<evidence type="ECO:0000256" key="4">
    <source>
        <dbReference type="ARBA" id="ARBA00022597"/>
    </source>
</evidence>
<evidence type="ECO:0000256" key="6">
    <source>
        <dbReference type="ARBA" id="ARBA00022692"/>
    </source>
</evidence>
<feature type="transmembrane region" description="Helical" evidence="9">
    <location>
        <begin position="171"/>
        <end position="195"/>
    </location>
</feature>
<dbReference type="PROSITE" id="PS51106">
    <property type="entry name" value="PTS_EIIC_TYPE_4"/>
    <property type="match status" value="1"/>
</dbReference>
<feature type="transmembrane region" description="Helical" evidence="9">
    <location>
        <begin position="143"/>
        <end position="165"/>
    </location>
</feature>
<dbReference type="InterPro" id="IPR004700">
    <property type="entry name" value="PTS_IIC_man"/>
</dbReference>
<evidence type="ECO:0000256" key="8">
    <source>
        <dbReference type="ARBA" id="ARBA00023136"/>
    </source>
</evidence>
<gene>
    <name evidence="10" type="primary">agaC_1</name>
    <name evidence="12" type="ORF">DXC39_08060</name>
    <name evidence="11" type="ORF">DXD79_19450</name>
    <name evidence="10" type="ORF">ERS852407_03062</name>
</gene>
<evidence type="ECO:0000313" key="11">
    <source>
        <dbReference type="EMBL" id="RGJ01570.1"/>
    </source>
</evidence>
<evidence type="ECO:0000313" key="10">
    <source>
        <dbReference type="EMBL" id="CUO51455.1"/>
    </source>
</evidence>
<feature type="transmembrane region" description="Helical" evidence="9">
    <location>
        <begin position="102"/>
        <end position="123"/>
    </location>
</feature>
<feature type="transmembrane region" description="Helical" evidence="9">
    <location>
        <begin position="207"/>
        <end position="238"/>
    </location>
</feature>
<keyword evidence="2" id="KW-0813">Transport</keyword>
<evidence type="ECO:0000256" key="2">
    <source>
        <dbReference type="ARBA" id="ARBA00022448"/>
    </source>
</evidence>
<dbReference type="AlphaFoldDB" id="A0A174FTM4"/>
<keyword evidence="4 11" id="KW-0762">Sugar transport</keyword>
<evidence type="ECO:0000256" key="1">
    <source>
        <dbReference type="ARBA" id="ARBA00004651"/>
    </source>
</evidence>
<reference evidence="10 13" key="1">
    <citation type="submission" date="2015-09" db="EMBL/GenBank/DDBJ databases">
        <authorList>
            <consortium name="Pathogen Informatics"/>
        </authorList>
    </citation>
    <scope>NUCLEOTIDE SEQUENCE [LARGE SCALE GENOMIC DNA]</scope>
    <source>
        <strain evidence="10 13">2789STDY5608850</strain>
    </source>
</reference>
<dbReference type="InterPro" id="IPR050303">
    <property type="entry name" value="GatZ_KbaZ_carbometab"/>
</dbReference>
<evidence type="ECO:0000256" key="9">
    <source>
        <dbReference type="SAM" id="Phobius"/>
    </source>
</evidence>
<dbReference type="Proteomes" id="UP000261257">
    <property type="component" value="Unassembled WGS sequence"/>
</dbReference>
<dbReference type="GO" id="GO:0005886">
    <property type="term" value="C:plasma membrane"/>
    <property type="evidence" value="ECO:0007669"/>
    <property type="project" value="UniProtKB-SubCell"/>
</dbReference>
<evidence type="ECO:0000313" key="15">
    <source>
        <dbReference type="Proteomes" id="UP000263014"/>
    </source>
</evidence>
<keyword evidence="7 9" id="KW-1133">Transmembrane helix</keyword>
<dbReference type="Pfam" id="PF03609">
    <property type="entry name" value="EII-Sor"/>
    <property type="match status" value="1"/>
</dbReference>
<keyword evidence="6 9" id="KW-0812">Transmembrane</keyword>
<dbReference type="Proteomes" id="UP000263014">
    <property type="component" value="Unassembled WGS sequence"/>
</dbReference>